<reference evidence="1" key="1">
    <citation type="submission" date="2020-05" db="EMBL/GenBank/DDBJ databases">
        <title>Chitinophaga laudate sp. nov., isolated from a tropical peat swamp.</title>
        <authorList>
            <person name="Goh C.B.S."/>
            <person name="Lee M.S."/>
            <person name="Parimannan S."/>
            <person name="Pasbakhsh P."/>
            <person name="Yule C.M."/>
            <person name="Rajandas H."/>
            <person name="Loke S."/>
            <person name="Croft L."/>
            <person name="Tan J.B.L."/>
        </authorList>
    </citation>
    <scope>NUCLEOTIDE SEQUENCE</scope>
    <source>
        <strain evidence="1">Mgbs1</strain>
    </source>
</reference>
<evidence type="ECO:0000313" key="1">
    <source>
        <dbReference type="EMBL" id="NSL90202.1"/>
    </source>
</evidence>
<organism evidence="1 2">
    <name type="scientific">Chitinophaga solisilvae</name>
    <dbReference type="NCBI Taxonomy" id="1233460"/>
    <lineage>
        <taxon>Bacteria</taxon>
        <taxon>Pseudomonadati</taxon>
        <taxon>Bacteroidota</taxon>
        <taxon>Chitinophagia</taxon>
        <taxon>Chitinophagales</taxon>
        <taxon>Chitinophagaceae</taxon>
        <taxon>Chitinophaga</taxon>
    </lineage>
</organism>
<dbReference type="AlphaFoldDB" id="A0A3S1CTR0"/>
<dbReference type="CDD" id="cd12105">
    <property type="entry name" value="HmuY"/>
    <property type="match status" value="1"/>
</dbReference>
<dbReference type="OrthoDB" id="1190814at2"/>
<keyword evidence="2" id="KW-1185">Reference proteome</keyword>
<dbReference type="EMBL" id="RIAR02000001">
    <property type="protein sequence ID" value="NSL90202.1"/>
    <property type="molecule type" value="Genomic_DNA"/>
</dbReference>
<evidence type="ECO:0000313" key="2">
    <source>
        <dbReference type="Proteomes" id="UP000281028"/>
    </source>
</evidence>
<dbReference type="InterPro" id="IPR025921">
    <property type="entry name" value="HmuY"/>
</dbReference>
<proteinExistence type="predicted"/>
<name>A0A3S1CTR0_9BACT</name>
<gene>
    <name evidence="1" type="ORF">ECE50_025430</name>
</gene>
<sequence>MRKQLTLLLSVVLIASCSKSDDDKPANTGGNGRPGTVKVISNTAVNVDADAGNKGTFTLYNLAENKVVPNSDSATAKWDIGFKATTIIINGGVSGPGKVSAQVVSGIYNDMGTAPEAGYKVDEAAAKAITGWYSYNMDTHIISPVAGKFFVLKTADGKYAKLEIFSYYKDAPNPPVATSASRYYHFRYVLQPDGSAYFK</sequence>
<dbReference type="PROSITE" id="PS51257">
    <property type="entry name" value="PROKAR_LIPOPROTEIN"/>
    <property type="match status" value="1"/>
</dbReference>
<accession>A0A3S1CTR0</accession>
<protein>
    <submittedName>
        <fullName evidence="1">Uncharacterized protein</fullName>
    </submittedName>
</protein>
<dbReference type="Proteomes" id="UP000281028">
    <property type="component" value="Unassembled WGS sequence"/>
</dbReference>
<comment type="caution">
    <text evidence="1">The sequence shown here is derived from an EMBL/GenBank/DDBJ whole genome shotgun (WGS) entry which is preliminary data.</text>
</comment>